<dbReference type="Proteomes" id="UP001519460">
    <property type="component" value="Unassembled WGS sequence"/>
</dbReference>
<feature type="compositionally biased region" description="Basic and acidic residues" evidence="10">
    <location>
        <begin position="923"/>
        <end position="934"/>
    </location>
</feature>
<evidence type="ECO:0000313" key="12">
    <source>
        <dbReference type="EMBL" id="KAK7465188.1"/>
    </source>
</evidence>
<evidence type="ECO:0000313" key="13">
    <source>
        <dbReference type="Proteomes" id="UP001519460"/>
    </source>
</evidence>
<feature type="region of interest" description="Disordered" evidence="10">
    <location>
        <begin position="914"/>
        <end position="950"/>
    </location>
</feature>
<dbReference type="InterPro" id="IPR005225">
    <property type="entry name" value="Small_GTP-bd"/>
</dbReference>
<dbReference type="GO" id="GO:0005737">
    <property type="term" value="C:cytoplasm"/>
    <property type="evidence" value="ECO:0007669"/>
    <property type="project" value="UniProtKB-SubCell"/>
</dbReference>
<dbReference type="InterPro" id="IPR014721">
    <property type="entry name" value="Ribsml_uS5_D2-typ_fold_subgr"/>
</dbReference>
<gene>
    <name evidence="12" type="ORF">BaRGS_00037651</name>
</gene>
<dbReference type="SUPFAM" id="SSF50447">
    <property type="entry name" value="Translation proteins"/>
    <property type="match status" value="1"/>
</dbReference>
<dbReference type="InterPro" id="IPR020568">
    <property type="entry name" value="Ribosomal_Su5_D2-typ_SF"/>
</dbReference>
<dbReference type="InterPro" id="IPR027417">
    <property type="entry name" value="P-loop_NTPase"/>
</dbReference>
<reference evidence="12 13" key="1">
    <citation type="journal article" date="2023" name="Sci. Data">
        <title>Genome assembly of the Korean intertidal mud-creeper Batillaria attramentaria.</title>
        <authorList>
            <person name="Patra A.K."/>
            <person name="Ho P.T."/>
            <person name="Jun S."/>
            <person name="Lee S.J."/>
            <person name="Kim Y."/>
            <person name="Won Y.J."/>
        </authorList>
    </citation>
    <scope>NUCLEOTIDE SEQUENCE [LARGE SCALE GENOMIC DNA]</scope>
    <source>
        <strain evidence="12">Wonlab-2016</strain>
    </source>
</reference>
<dbReference type="SMART" id="SM00838">
    <property type="entry name" value="EFG_C"/>
    <property type="match status" value="1"/>
</dbReference>
<dbReference type="Gene3D" id="3.30.230.10">
    <property type="match status" value="1"/>
</dbReference>
<dbReference type="CDD" id="cd01885">
    <property type="entry name" value="EF2"/>
    <property type="match status" value="1"/>
</dbReference>
<dbReference type="CDD" id="cd16268">
    <property type="entry name" value="EF2_II"/>
    <property type="match status" value="1"/>
</dbReference>
<feature type="region of interest" description="Disordered" evidence="10">
    <location>
        <begin position="426"/>
        <end position="481"/>
    </location>
</feature>
<evidence type="ECO:0000259" key="11">
    <source>
        <dbReference type="PROSITE" id="PS51722"/>
    </source>
</evidence>
<sequence length="1120" mass="124745">MPLKTVQQLSALQQHPANIRNICILAHVDHGKTTLADALVASNGIISQRMAGKMRYMDSREDEQVRGITMKSSAISLFYEKGGEQFLVNLIDSPGHVDFSSEVSTAVRLCDGAVILVDVVEGVCPQTHAVLRQAWLENIRPVLVLNKFDRLITELKMSPLEAFLHLQQILVEVNLLTNQLFTSEAMERMSAQTDVQSEHTDRQIAGTSFFSSALDGWGFTISMFAHLYATKLGISQAVLQKTLWGDFYINSKTKRVMKGAQSKGKTPLFVQLVLDNIWAVYDAIIEKRDKAMTEKIIKSLGLKIAPRDMRHSDPRVQLNAVISQWLPVSEAVLSVVIEQLPSPLQMSEERVEKLMCSQNRQFDSFPSQTRQLKTDFVACSASEEAPVIVYVSKMFPVECKSLPQYRQRSLTEQELQARAQAARQRYAESLAQAAGTESGKAPDTTNGEKMKEGETSGETIQPLEANNVNGHTEGKVDDPGPQKGHVFIAFARIFSGMVQRGQRLYVLGPKHDPAKALLQDSGVNGENIPESVRNLGSGQHITSFVVNDLYMFMGRELEQLHSVPAGNVLGIGGLEDHILKSGTVSSTVACPAFTNMYFDASPILRVAVEPASPGDMSRLVEGLRLLNQADPCVRVLVQETGEHVIVTAGEVHLERCVDDLRERYAKVEVNVSKPIVPFRETIIPRPRVDRVNEAIQDQNVVLSSGRLKEFEDDDEVLEEGVVEIYTPNHKCVVRIRAVPLPAGVTDCILRHQEVIKTLQAMAADRAGQTCDLQTGFQVRETAREELTTLHSELQQAFKAAGPQWAEAVDHIWAFGPRHNGPNILLNRVPDYNRQSVWGAVEAEDNSSRAQQPAGEIRQNDSSIMAGFQMATQAGPLCEEPLHGVCFVIERWENVDSKTSAAQLAKDTKNLSLRTDSASNKVSDVSKKRSEKSKDTSANGGLQDSDDSSNVKDVFGPMSGQLMSVVKDGCRKAFQTMPQRLMVAMYRCTIQATTDVLGRLYAVIGKRHGRVISEELREGTQMFNILVEFPVVESFGLTDEMRKRTSGLASPQFRFSHWEVLDLDPFWVPSTEEEYMHYGEKADIENRARAYMNEVRRRKGLKVDEKIVEFAEKQRTLTRNK</sequence>
<dbReference type="CDD" id="cd01681">
    <property type="entry name" value="aeEF2_snRNP_like_IV"/>
    <property type="match status" value="1"/>
</dbReference>
<organism evidence="12 13">
    <name type="scientific">Batillaria attramentaria</name>
    <dbReference type="NCBI Taxonomy" id="370345"/>
    <lineage>
        <taxon>Eukaryota</taxon>
        <taxon>Metazoa</taxon>
        <taxon>Spiralia</taxon>
        <taxon>Lophotrochozoa</taxon>
        <taxon>Mollusca</taxon>
        <taxon>Gastropoda</taxon>
        <taxon>Caenogastropoda</taxon>
        <taxon>Sorbeoconcha</taxon>
        <taxon>Cerithioidea</taxon>
        <taxon>Batillariidae</taxon>
        <taxon>Batillaria</taxon>
    </lineage>
</organism>
<keyword evidence="4" id="KW-0547">Nucleotide-binding</keyword>
<evidence type="ECO:0000256" key="1">
    <source>
        <dbReference type="ARBA" id="ARBA00004496"/>
    </source>
</evidence>
<dbReference type="EMBL" id="JACVVK020000572">
    <property type="protein sequence ID" value="KAK7465188.1"/>
    <property type="molecule type" value="Genomic_DNA"/>
</dbReference>
<accession>A0ABD0J883</accession>
<dbReference type="InterPro" id="IPR000640">
    <property type="entry name" value="EFG_V-like"/>
</dbReference>
<keyword evidence="13" id="KW-1185">Reference proteome</keyword>
<dbReference type="Pfam" id="PF00679">
    <property type="entry name" value="EFG_C"/>
    <property type="match status" value="1"/>
</dbReference>
<dbReference type="InterPro" id="IPR041095">
    <property type="entry name" value="EFG_II"/>
</dbReference>
<dbReference type="InterPro" id="IPR056752">
    <property type="entry name" value="EFL1"/>
</dbReference>
<dbReference type="FunFam" id="3.40.50.300:FF:000746">
    <property type="entry name" value="Ribosome assembly protein 1"/>
    <property type="match status" value="1"/>
</dbReference>
<dbReference type="FunFam" id="3.30.70.870:FF:000002">
    <property type="entry name" value="Translation elongation factor 2"/>
    <property type="match status" value="1"/>
</dbReference>
<keyword evidence="5" id="KW-0378">Hydrolase</keyword>
<dbReference type="GO" id="GO:0042256">
    <property type="term" value="P:cytosolic ribosome assembly"/>
    <property type="evidence" value="ECO:0007669"/>
    <property type="project" value="UniProtKB-ARBA"/>
</dbReference>
<dbReference type="Pfam" id="PF14492">
    <property type="entry name" value="EFG_III"/>
    <property type="match status" value="1"/>
</dbReference>
<evidence type="ECO:0000256" key="9">
    <source>
        <dbReference type="ARBA" id="ARBA00081809"/>
    </source>
</evidence>
<dbReference type="Gene3D" id="2.40.30.10">
    <property type="entry name" value="Translation factors"/>
    <property type="match status" value="1"/>
</dbReference>
<dbReference type="Gene3D" id="3.30.70.870">
    <property type="entry name" value="Elongation Factor G (Translational Gtpase), domain 3"/>
    <property type="match status" value="1"/>
</dbReference>
<dbReference type="PANTHER" id="PTHR42908">
    <property type="entry name" value="TRANSLATION ELONGATION FACTOR-RELATED"/>
    <property type="match status" value="1"/>
</dbReference>
<name>A0ABD0J883_9CAEN</name>
<evidence type="ECO:0000256" key="6">
    <source>
        <dbReference type="ARBA" id="ARBA00023134"/>
    </source>
</evidence>
<evidence type="ECO:0000256" key="8">
    <source>
        <dbReference type="ARBA" id="ARBA00068031"/>
    </source>
</evidence>
<dbReference type="GO" id="GO:0005525">
    <property type="term" value="F:GTP binding"/>
    <property type="evidence" value="ECO:0007669"/>
    <property type="project" value="UniProtKB-KW"/>
</dbReference>
<evidence type="ECO:0000256" key="7">
    <source>
        <dbReference type="ARBA" id="ARBA00048548"/>
    </source>
</evidence>
<dbReference type="InterPro" id="IPR009000">
    <property type="entry name" value="Transl_B-barrel_sf"/>
</dbReference>
<dbReference type="InterPro" id="IPR035647">
    <property type="entry name" value="EFG_III/V"/>
</dbReference>
<dbReference type="Gene3D" id="3.90.1430.10">
    <property type="entry name" value="Yeast translation eEF2 (G' domain)"/>
    <property type="match status" value="1"/>
</dbReference>
<evidence type="ECO:0000256" key="10">
    <source>
        <dbReference type="SAM" id="MobiDB-lite"/>
    </source>
</evidence>
<dbReference type="CDD" id="cd16261">
    <property type="entry name" value="EF2_snRNP_III"/>
    <property type="match status" value="1"/>
</dbReference>
<feature type="domain" description="Tr-type G" evidence="11">
    <location>
        <begin position="17"/>
        <end position="344"/>
    </location>
</feature>
<dbReference type="Pfam" id="PF00009">
    <property type="entry name" value="GTP_EFTU"/>
    <property type="match status" value="1"/>
</dbReference>
<dbReference type="CDD" id="cd04096">
    <property type="entry name" value="eEF2_snRNP_like_C"/>
    <property type="match status" value="1"/>
</dbReference>
<dbReference type="InterPro" id="IPR000795">
    <property type="entry name" value="T_Tr_GTP-bd_dom"/>
</dbReference>
<protein>
    <recommendedName>
        <fullName evidence="8">Ribosome assembly protein 1</fullName>
    </recommendedName>
    <alternativeName>
        <fullName evidence="9">Elongation factor-like 1</fullName>
    </alternativeName>
</protein>
<keyword evidence="6" id="KW-0342">GTP-binding</keyword>
<evidence type="ECO:0000256" key="3">
    <source>
        <dbReference type="ARBA" id="ARBA00022517"/>
    </source>
</evidence>
<dbReference type="SUPFAM" id="SSF54980">
    <property type="entry name" value="EF-G C-terminal domain-like"/>
    <property type="match status" value="2"/>
</dbReference>
<dbReference type="Gene3D" id="3.40.50.300">
    <property type="entry name" value="P-loop containing nucleotide triphosphate hydrolases"/>
    <property type="match status" value="1"/>
</dbReference>
<keyword evidence="2" id="KW-0963">Cytoplasm</keyword>
<evidence type="ECO:0000256" key="5">
    <source>
        <dbReference type="ARBA" id="ARBA00022801"/>
    </source>
</evidence>
<dbReference type="FunFam" id="3.30.70.240:FF:000006">
    <property type="entry name" value="Elongation factor like GTPase 1"/>
    <property type="match status" value="1"/>
</dbReference>
<dbReference type="Pfam" id="PF25118">
    <property type="entry name" value="EFL1"/>
    <property type="match status" value="1"/>
</dbReference>
<comment type="catalytic activity">
    <reaction evidence="7">
        <text>GTP + H2O = GDP + phosphate + H(+)</text>
        <dbReference type="Rhea" id="RHEA:19669"/>
        <dbReference type="ChEBI" id="CHEBI:15377"/>
        <dbReference type="ChEBI" id="CHEBI:15378"/>
        <dbReference type="ChEBI" id="CHEBI:37565"/>
        <dbReference type="ChEBI" id="CHEBI:43474"/>
        <dbReference type="ChEBI" id="CHEBI:58189"/>
    </reaction>
</comment>
<dbReference type="SUPFAM" id="SSF52540">
    <property type="entry name" value="P-loop containing nucleoside triphosphate hydrolases"/>
    <property type="match status" value="1"/>
</dbReference>
<evidence type="ECO:0000256" key="4">
    <source>
        <dbReference type="ARBA" id="ARBA00022741"/>
    </source>
</evidence>
<dbReference type="SUPFAM" id="SSF54211">
    <property type="entry name" value="Ribosomal protein S5 domain 2-like"/>
    <property type="match status" value="1"/>
</dbReference>
<evidence type="ECO:0000256" key="2">
    <source>
        <dbReference type="ARBA" id="ARBA00022490"/>
    </source>
</evidence>
<dbReference type="Gene3D" id="3.30.70.240">
    <property type="match status" value="1"/>
</dbReference>
<dbReference type="PANTHER" id="PTHR42908:SF3">
    <property type="entry name" value="ELONGATION FACTOR-LIKE GTPASE 1"/>
    <property type="match status" value="1"/>
</dbReference>
<dbReference type="AlphaFoldDB" id="A0ABD0J883"/>
<keyword evidence="3" id="KW-0690">Ribosome biogenesis</keyword>
<comment type="subcellular location">
    <subcellularLocation>
        <location evidence="1">Cytoplasm</location>
    </subcellularLocation>
</comment>
<dbReference type="FunFam" id="3.90.1430.10:FF:000002">
    <property type="entry name" value="Elongation factor like GTPase 1"/>
    <property type="match status" value="1"/>
</dbReference>
<dbReference type="GO" id="GO:0003924">
    <property type="term" value="F:GTPase activity"/>
    <property type="evidence" value="ECO:0007669"/>
    <property type="project" value="UniProtKB-ARBA"/>
</dbReference>
<comment type="caution">
    <text evidence="12">The sequence shown here is derived from an EMBL/GenBank/DDBJ whole genome shotgun (WGS) entry which is preliminary data.</text>
</comment>
<proteinExistence type="predicted"/>
<feature type="compositionally biased region" description="Polar residues" evidence="10">
    <location>
        <begin position="456"/>
        <end position="470"/>
    </location>
</feature>
<dbReference type="PROSITE" id="PS51722">
    <property type="entry name" value="G_TR_2"/>
    <property type="match status" value="1"/>
</dbReference>
<dbReference type="PRINTS" id="PR00315">
    <property type="entry name" value="ELONGATNFCT"/>
</dbReference>
<dbReference type="NCBIfam" id="TIGR00231">
    <property type="entry name" value="small_GTP"/>
    <property type="match status" value="1"/>
</dbReference>